<accession>A0A919NBX2</accession>
<keyword evidence="3" id="KW-1185">Reference proteome</keyword>
<evidence type="ECO:0000313" key="2">
    <source>
        <dbReference type="EMBL" id="GIF08088.1"/>
    </source>
</evidence>
<name>A0A919NBX2_9ACTN</name>
<evidence type="ECO:0000256" key="1">
    <source>
        <dbReference type="SAM" id="MobiDB-lite"/>
    </source>
</evidence>
<feature type="compositionally biased region" description="Pro residues" evidence="1">
    <location>
        <begin position="80"/>
        <end position="95"/>
    </location>
</feature>
<dbReference type="Proteomes" id="UP000629619">
    <property type="component" value="Unassembled WGS sequence"/>
</dbReference>
<protein>
    <submittedName>
        <fullName evidence="2">Uncharacterized protein</fullName>
    </submittedName>
</protein>
<proteinExistence type="predicted"/>
<dbReference type="AlphaFoldDB" id="A0A919NBX2"/>
<comment type="caution">
    <text evidence="2">The sequence shown here is derived from an EMBL/GenBank/DDBJ whole genome shotgun (WGS) entry which is preliminary data.</text>
</comment>
<dbReference type="RefSeq" id="WP_239102975.1">
    <property type="nucleotide sequence ID" value="NZ_BOMW01000058.1"/>
</dbReference>
<feature type="region of interest" description="Disordered" evidence="1">
    <location>
        <begin position="65"/>
        <end position="103"/>
    </location>
</feature>
<organism evidence="2 3">
    <name type="scientific">Actinoplanes siamensis</name>
    <dbReference type="NCBI Taxonomy" id="1223317"/>
    <lineage>
        <taxon>Bacteria</taxon>
        <taxon>Bacillati</taxon>
        <taxon>Actinomycetota</taxon>
        <taxon>Actinomycetes</taxon>
        <taxon>Micromonosporales</taxon>
        <taxon>Micromonosporaceae</taxon>
        <taxon>Actinoplanes</taxon>
    </lineage>
</organism>
<sequence length="103" mass="11582">MVPRAGDVLFIGRKASVQFATPILFRLIRLHEWTTYDGWLWLDGYELNSAGEAVERRSIFVQENGLRKASSAPSRRRGVPPIPGGSPDRPAPPPDRQSRRSNQ</sequence>
<evidence type="ECO:0000313" key="3">
    <source>
        <dbReference type="Proteomes" id="UP000629619"/>
    </source>
</evidence>
<reference evidence="2" key="1">
    <citation type="submission" date="2021-01" db="EMBL/GenBank/DDBJ databases">
        <title>Whole genome shotgun sequence of Actinoplanes siamensis NBRC 109076.</title>
        <authorList>
            <person name="Komaki H."/>
            <person name="Tamura T."/>
        </authorList>
    </citation>
    <scope>NUCLEOTIDE SEQUENCE</scope>
    <source>
        <strain evidence="2">NBRC 109076</strain>
    </source>
</reference>
<gene>
    <name evidence="2" type="ORF">Asi03nite_56260</name>
</gene>
<dbReference type="EMBL" id="BOMW01000058">
    <property type="protein sequence ID" value="GIF08088.1"/>
    <property type="molecule type" value="Genomic_DNA"/>
</dbReference>